<dbReference type="Gene3D" id="3.40.50.150">
    <property type="entry name" value="Vaccinia Virus protein VP39"/>
    <property type="match status" value="1"/>
</dbReference>
<dbReference type="SUPFAM" id="SSF53335">
    <property type="entry name" value="S-adenosyl-L-methionine-dependent methyltransferases"/>
    <property type="match status" value="1"/>
</dbReference>
<keyword evidence="2" id="KW-0808">Transferase</keyword>
<protein>
    <submittedName>
        <fullName evidence="2">Ubiquinone/menaquinone biosynthesis C-methylase UbiE</fullName>
    </submittedName>
</protein>
<dbReference type="OrthoDB" id="9770485at2"/>
<keyword evidence="3" id="KW-1185">Reference proteome</keyword>
<dbReference type="PANTHER" id="PTHR43591">
    <property type="entry name" value="METHYLTRANSFERASE"/>
    <property type="match status" value="1"/>
</dbReference>
<dbReference type="CDD" id="cd02440">
    <property type="entry name" value="AdoMet_MTases"/>
    <property type="match status" value="1"/>
</dbReference>
<keyword evidence="2" id="KW-0489">Methyltransferase</keyword>
<evidence type="ECO:0000259" key="1">
    <source>
        <dbReference type="Pfam" id="PF08241"/>
    </source>
</evidence>
<proteinExistence type="predicted"/>
<keyword evidence="2" id="KW-0830">Ubiquinone</keyword>
<name>A0A1I2I1A9_9BACT</name>
<dbReference type="RefSeq" id="WP_096333953.1">
    <property type="nucleotide sequence ID" value="NZ_FOMX01000050.1"/>
</dbReference>
<dbReference type="Proteomes" id="UP000199400">
    <property type="component" value="Unassembled WGS sequence"/>
</dbReference>
<sequence length="390" mass="44632">MENEQPFSIRFSENDQEVALEGALRPAGAEDFAPVRSRLDHAADAVRGVLYLNFKRLRYLNHTGFAELARFIAACAERHPSLKLKLVVSSVVPWAPLRFGFLGAKFGNTIVEQYDKAFYPGQGVIENDRLVPVLRTQTNIVWSHERELLRRHGLGKRMRIADICCGIGDFAVLVYKEFEPEYIVGVDHSRPFLQYAQQIAREFGITDIEYQFGDATHLFLPSNSFEFVTSRLALQIFNDPSSILRELMRICRPGGRVYLTNEMTAHNYGYPRHESVTWTYQQAVKIAQSLGMDMNFGPKMFSLLTDMGFEDVRMEQIPITNNNTAIDDFARVIESWEEYVTGELSTATQQPPEVVERLRMGFRDHVYAIRSRRGFATWPIYVASGRKPGR</sequence>
<evidence type="ECO:0000313" key="3">
    <source>
        <dbReference type="Proteomes" id="UP000199400"/>
    </source>
</evidence>
<reference evidence="3" key="1">
    <citation type="submission" date="2016-10" db="EMBL/GenBank/DDBJ databases">
        <authorList>
            <person name="Varghese N."/>
            <person name="Submissions S."/>
        </authorList>
    </citation>
    <scope>NUCLEOTIDE SEQUENCE [LARGE SCALE GENOMIC DNA]</scope>
    <source>
        <strain evidence="3">ATCC 25963</strain>
    </source>
</reference>
<evidence type="ECO:0000313" key="2">
    <source>
        <dbReference type="EMBL" id="SFF34331.1"/>
    </source>
</evidence>
<dbReference type="GO" id="GO:0008757">
    <property type="term" value="F:S-adenosylmethionine-dependent methyltransferase activity"/>
    <property type="evidence" value="ECO:0007669"/>
    <property type="project" value="InterPro"/>
</dbReference>
<feature type="domain" description="Methyltransferase type 11" evidence="1">
    <location>
        <begin position="162"/>
        <end position="258"/>
    </location>
</feature>
<dbReference type="AlphaFoldDB" id="A0A1I2I1A9"/>
<dbReference type="InterPro" id="IPR013216">
    <property type="entry name" value="Methyltransf_11"/>
</dbReference>
<dbReference type="EMBL" id="FOMX01000050">
    <property type="protein sequence ID" value="SFF34331.1"/>
    <property type="molecule type" value="Genomic_DNA"/>
</dbReference>
<gene>
    <name evidence="2" type="ORF">SAMN02745121_08269</name>
</gene>
<organism evidence="2 3">
    <name type="scientific">Nannocystis exedens</name>
    <dbReference type="NCBI Taxonomy" id="54"/>
    <lineage>
        <taxon>Bacteria</taxon>
        <taxon>Pseudomonadati</taxon>
        <taxon>Myxococcota</taxon>
        <taxon>Polyangia</taxon>
        <taxon>Nannocystales</taxon>
        <taxon>Nannocystaceae</taxon>
        <taxon>Nannocystis</taxon>
    </lineage>
</organism>
<dbReference type="InterPro" id="IPR029063">
    <property type="entry name" value="SAM-dependent_MTases_sf"/>
</dbReference>
<dbReference type="Pfam" id="PF08241">
    <property type="entry name" value="Methyltransf_11"/>
    <property type="match status" value="1"/>
</dbReference>
<dbReference type="STRING" id="54.SAMN02745121_08269"/>
<dbReference type="PANTHER" id="PTHR43591:SF24">
    <property type="entry name" value="2-METHOXY-6-POLYPRENYL-1,4-BENZOQUINOL METHYLASE, MITOCHONDRIAL"/>
    <property type="match status" value="1"/>
</dbReference>
<accession>A0A1I2I1A9</accession>
<dbReference type="GO" id="GO:0032259">
    <property type="term" value="P:methylation"/>
    <property type="evidence" value="ECO:0007669"/>
    <property type="project" value="UniProtKB-KW"/>
</dbReference>